<evidence type="ECO:0000259" key="6">
    <source>
        <dbReference type="Pfam" id="PF17815"/>
    </source>
</evidence>
<feature type="region of interest" description="Disordered" evidence="5">
    <location>
        <begin position="84"/>
        <end position="116"/>
    </location>
</feature>
<comment type="similarity">
    <text evidence="1">Belongs to the peptidase S1C family.</text>
</comment>
<sequence length="1014" mass="109878">MRSCFIVVSYRVELTSYCFLGQMRRNTFPWGPWALGVCTLLLGHLFPRSLQSYVSPSFLPVMSADSHVAADSISAMSSPLSLASPFGRAPQTGPSSSASSQQVSSEEAGSVGNQHHGKALGVQSSLQEYATPRFQKGDQVDGDFGDETTDASAADFESVPTPSSPVSAAQLREESGGSALAVSPESGYGDGPRRGSARASSALPGFPPPSFSPQRKPDPLFSRSFKSVVKIFIDSTQPDFISPWQMQAPRSSSGSGFVIEGRRILTNGHVVSHQTRLLVRRHGNAKKFLATVLAAAHECDLALLEVSSEEFWEDLEPMEFGGIPHLKGVLSTQSLLQQAMRVNPCSLITIQDSITVLGYPTGGDQLSITEGVVSRIGMSPYVHSSYGLLTVQIDAAINPGNSGGPAMVNDKVVGVAFQGFSQLQNVGFIVPYPVVRHFLNDIAIHHRYTGFPTLGIKAMHMENDSLRQFKGLDKIDRSDLPPGITPTGVLVLEVDQVRIERHRSGKIKLPFTSRPLSLPPNQTILPPSEDEEAPADESTAQASSGSGGGGTFHTPSPSPFPASAALTLQEGNEKLSVGVGTLAWKDRGDSLVTKDLAEHRGEGVSSVQRGQLFSDERASTSHQDRRRAVRGQSVETQEGFQDFKARMPSKGSDPLQSFLERRRSNAFRSHSRSARGATPLPQLRLGNGSIFASYPSAPSRDGELPKQPEAGGAAGAFATTDQGRERRPAVTGELQLREGATENKQMKSASFGAAWLPGGSGTGNEKERVVAPLNSPRCEEDLMIRNFYFQPKDATGDDLGLKQGDVLLAVDGRDIADDGTVSFRQLERVSMEYIIVDRFNGESCQGLVLRDGQLLNITMPLTVPNMRVPSHSWDMKPKYFVFGGLVFTTLTRHLLEQLKPNGVPAIYVERLSRRSFQRSEGDEFVVLTVILASELTVGYNDVPAFVKAVQGRPIRGLAELVKIVDESQEQFLEFIVELTDAKSVPIVLNREQAIAVNPKILEQNNILRDRSAFL</sequence>
<dbReference type="EMBL" id="MIGC01003452">
    <property type="protein sequence ID" value="PHJ19406.1"/>
    <property type="molecule type" value="Genomic_DNA"/>
</dbReference>
<evidence type="ECO:0000313" key="7">
    <source>
        <dbReference type="EMBL" id="PHJ19406.1"/>
    </source>
</evidence>
<dbReference type="InterPro" id="IPR046449">
    <property type="entry name" value="DEGP_PDZ_sf"/>
</dbReference>
<dbReference type="Gene3D" id="3.20.190.20">
    <property type="match status" value="1"/>
</dbReference>
<feature type="region of interest" description="Disordered" evidence="5">
    <location>
        <begin position="616"/>
        <end position="636"/>
    </location>
</feature>
<comment type="caution">
    <text evidence="7">The sequence shown here is derived from an EMBL/GenBank/DDBJ whole genome shotgun (WGS) entry which is preliminary data.</text>
</comment>
<evidence type="ECO:0000256" key="5">
    <source>
        <dbReference type="SAM" id="MobiDB-lite"/>
    </source>
</evidence>
<protein>
    <submittedName>
        <fullName evidence="7">Trypsin domain-containing protein</fullName>
    </submittedName>
</protein>
<dbReference type="PANTHER" id="PTHR45980:SF9">
    <property type="entry name" value="PROTEASE DO-LIKE 10, MITOCHONDRIAL-RELATED"/>
    <property type="match status" value="1"/>
</dbReference>
<dbReference type="VEuPathDB" id="ToxoDB:CSUI_006762"/>
<keyword evidence="3" id="KW-0378">Hydrolase</keyword>
<evidence type="ECO:0000256" key="1">
    <source>
        <dbReference type="ARBA" id="ARBA00010541"/>
    </source>
</evidence>
<dbReference type="Proteomes" id="UP000221165">
    <property type="component" value="Unassembled WGS sequence"/>
</dbReference>
<reference evidence="7 8" key="1">
    <citation type="journal article" date="2017" name="Int. J. Parasitol.">
        <title>The genome of the protozoan parasite Cystoisospora suis and a reverse vaccinology approach to identify vaccine candidates.</title>
        <authorList>
            <person name="Palmieri N."/>
            <person name="Shrestha A."/>
            <person name="Ruttkowski B."/>
            <person name="Beck T."/>
            <person name="Vogl C."/>
            <person name="Tomley F."/>
            <person name="Blake D.P."/>
            <person name="Joachim A."/>
        </authorList>
    </citation>
    <scope>NUCLEOTIDE SEQUENCE [LARGE SCALE GENOMIC DNA]</scope>
    <source>
        <strain evidence="7 8">Wien I</strain>
    </source>
</reference>
<dbReference type="RefSeq" id="XP_067921106.1">
    <property type="nucleotide sequence ID" value="XM_068066915.1"/>
</dbReference>
<feature type="region of interest" description="Disordered" evidence="5">
    <location>
        <begin position="510"/>
        <end position="563"/>
    </location>
</feature>
<dbReference type="InterPro" id="IPR041517">
    <property type="entry name" value="DEGP_PDZ"/>
</dbReference>
<dbReference type="GeneID" id="94430126"/>
<dbReference type="InterPro" id="IPR009003">
    <property type="entry name" value="Peptidase_S1_PA"/>
</dbReference>
<feature type="compositionally biased region" description="Low complexity" evidence="5">
    <location>
        <begin position="95"/>
        <end position="111"/>
    </location>
</feature>
<dbReference type="Gene3D" id="2.40.10.10">
    <property type="entry name" value="Trypsin-like serine proteases"/>
    <property type="match status" value="2"/>
</dbReference>
<feature type="compositionally biased region" description="Acidic residues" evidence="5">
    <location>
        <begin position="140"/>
        <end position="149"/>
    </location>
</feature>
<feature type="compositionally biased region" description="Low complexity" evidence="5">
    <location>
        <begin position="158"/>
        <end position="167"/>
    </location>
</feature>
<evidence type="ECO:0000313" key="8">
    <source>
        <dbReference type="Proteomes" id="UP000221165"/>
    </source>
</evidence>
<keyword evidence="8" id="KW-1185">Reference proteome</keyword>
<dbReference type="GO" id="GO:0004252">
    <property type="term" value="F:serine-type endopeptidase activity"/>
    <property type="evidence" value="ECO:0007669"/>
    <property type="project" value="InterPro"/>
</dbReference>
<dbReference type="PANTHER" id="PTHR45980">
    <property type="match status" value="1"/>
</dbReference>
<feature type="region of interest" description="Disordered" evidence="5">
    <location>
        <begin position="666"/>
        <end position="743"/>
    </location>
</feature>
<feature type="domain" description="Protease Do-like PDZ" evidence="6">
    <location>
        <begin position="868"/>
        <end position="1012"/>
    </location>
</feature>
<feature type="region of interest" description="Disordered" evidence="5">
    <location>
        <begin position="136"/>
        <end position="217"/>
    </location>
</feature>
<dbReference type="InterPro" id="IPR001940">
    <property type="entry name" value="Peptidase_S1C"/>
</dbReference>
<dbReference type="Pfam" id="PF13365">
    <property type="entry name" value="Trypsin_2"/>
    <property type="match status" value="1"/>
</dbReference>
<dbReference type="InterPro" id="IPR043504">
    <property type="entry name" value="Peptidase_S1_PA_chymotrypsin"/>
</dbReference>
<dbReference type="GO" id="GO:0006508">
    <property type="term" value="P:proteolysis"/>
    <property type="evidence" value="ECO:0007669"/>
    <property type="project" value="UniProtKB-KW"/>
</dbReference>
<evidence type="ECO:0000256" key="2">
    <source>
        <dbReference type="ARBA" id="ARBA00022670"/>
    </source>
</evidence>
<proteinExistence type="inferred from homology"/>
<organism evidence="7 8">
    <name type="scientific">Cystoisospora suis</name>
    <dbReference type="NCBI Taxonomy" id="483139"/>
    <lineage>
        <taxon>Eukaryota</taxon>
        <taxon>Sar</taxon>
        <taxon>Alveolata</taxon>
        <taxon>Apicomplexa</taxon>
        <taxon>Conoidasida</taxon>
        <taxon>Coccidia</taxon>
        <taxon>Eucoccidiorida</taxon>
        <taxon>Eimeriorina</taxon>
        <taxon>Sarcocystidae</taxon>
        <taxon>Cystoisospora</taxon>
    </lineage>
</organism>
<name>A0A2C6KTC5_9APIC</name>
<keyword evidence="2" id="KW-0645">Protease</keyword>
<evidence type="ECO:0000256" key="3">
    <source>
        <dbReference type="ARBA" id="ARBA00022801"/>
    </source>
</evidence>
<keyword evidence="4" id="KW-0720">Serine protease</keyword>
<dbReference type="OrthoDB" id="4217619at2759"/>
<dbReference type="AlphaFoldDB" id="A0A2C6KTC5"/>
<evidence type="ECO:0000256" key="4">
    <source>
        <dbReference type="ARBA" id="ARBA00022825"/>
    </source>
</evidence>
<dbReference type="SUPFAM" id="SSF50494">
    <property type="entry name" value="Trypsin-like serine proteases"/>
    <property type="match status" value="1"/>
</dbReference>
<dbReference type="Pfam" id="PF17815">
    <property type="entry name" value="PDZ_3"/>
    <property type="match status" value="1"/>
</dbReference>
<accession>A0A2C6KTC5</accession>
<dbReference type="PRINTS" id="PR00834">
    <property type="entry name" value="PROTEASES2C"/>
</dbReference>
<gene>
    <name evidence="7" type="ORF">CSUI_006762</name>
</gene>